<proteinExistence type="inferred from homology"/>
<dbReference type="PANTHER" id="PTHR24096:SF149">
    <property type="entry name" value="AMP-BINDING DOMAIN-CONTAINING PROTEIN-RELATED"/>
    <property type="match status" value="1"/>
</dbReference>
<dbReference type="InterPro" id="IPR000873">
    <property type="entry name" value="AMP-dep_synth/lig_dom"/>
</dbReference>
<dbReference type="InterPro" id="IPR025110">
    <property type="entry name" value="AMP-bd_C"/>
</dbReference>
<dbReference type="PANTHER" id="PTHR24096">
    <property type="entry name" value="LONG-CHAIN-FATTY-ACID--COA LIGASE"/>
    <property type="match status" value="1"/>
</dbReference>
<protein>
    <submittedName>
        <fullName evidence="7">Uncharacterized protein</fullName>
    </submittedName>
</protein>
<comment type="subcellular location">
    <subcellularLocation>
        <location evidence="1">Peroxisome</location>
    </subcellularLocation>
</comment>
<feature type="domain" description="AMP-dependent synthetase/ligase" evidence="5">
    <location>
        <begin position="68"/>
        <end position="197"/>
    </location>
</feature>
<evidence type="ECO:0000313" key="8">
    <source>
        <dbReference type="Proteomes" id="UP000791440"/>
    </source>
</evidence>
<dbReference type="GO" id="GO:0005777">
    <property type="term" value="C:peroxisome"/>
    <property type="evidence" value="ECO:0007669"/>
    <property type="project" value="UniProtKB-SubCell"/>
</dbReference>
<keyword evidence="4" id="KW-0576">Peroxisome</keyword>
<keyword evidence="3" id="KW-0436">Ligase</keyword>
<dbReference type="Proteomes" id="UP000791440">
    <property type="component" value="Unassembled WGS sequence"/>
</dbReference>
<feature type="domain" description="AMP-binding enzyme C-terminal" evidence="6">
    <location>
        <begin position="247"/>
        <end position="295"/>
    </location>
</feature>
<evidence type="ECO:0000256" key="2">
    <source>
        <dbReference type="ARBA" id="ARBA00006432"/>
    </source>
</evidence>
<evidence type="ECO:0000259" key="5">
    <source>
        <dbReference type="Pfam" id="PF00501"/>
    </source>
</evidence>
<evidence type="ECO:0000256" key="3">
    <source>
        <dbReference type="ARBA" id="ARBA00022598"/>
    </source>
</evidence>
<dbReference type="GO" id="GO:0016405">
    <property type="term" value="F:CoA-ligase activity"/>
    <property type="evidence" value="ECO:0007669"/>
    <property type="project" value="TreeGrafter"/>
</dbReference>
<sequence>MFCKLTLTKIIGAKVMYFRQISSTFPTPTRLPLIISPIQWLSAIVHFLGSPVFKYTRLQSTKTVTQEHAYFLINKYRPSYIISSPTMLTTLIKPGDREKCDFSCFETIFIGGGAVPNKLMEDVKILIPNVKVTNGYGMSEAVGMVLQAIGSVPGSCGKPYGPFQYKLVDPITGEDIYEPNKPGELRLQSEVLFAGYYNDPEATAAIFEDGWLKTGDIFYRDENWNFFFVDRLKLLLKYRNHQISPVEVEGVIRQHPSVLDVAVVGIPDPECGDLPVACVVPKPGHTIVPQQIKDLTR</sequence>
<evidence type="ECO:0000259" key="6">
    <source>
        <dbReference type="Pfam" id="PF13193"/>
    </source>
</evidence>
<evidence type="ECO:0000313" key="7">
    <source>
        <dbReference type="EMBL" id="KAG6456352.1"/>
    </source>
</evidence>
<gene>
    <name evidence="7" type="ORF">O3G_MSEX009678</name>
</gene>
<name>A0A922CS37_MANSE</name>
<reference evidence="7" key="2">
    <citation type="submission" date="2020-12" db="EMBL/GenBank/DDBJ databases">
        <authorList>
            <person name="Kanost M."/>
        </authorList>
    </citation>
    <scope>NUCLEOTIDE SEQUENCE</scope>
</reference>
<evidence type="ECO:0000256" key="1">
    <source>
        <dbReference type="ARBA" id="ARBA00004275"/>
    </source>
</evidence>
<dbReference type="EMBL" id="JH668510">
    <property type="protein sequence ID" value="KAG6456352.1"/>
    <property type="molecule type" value="Genomic_DNA"/>
</dbReference>
<dbReference type="AlphaFoldDB" id="A0A922CS37"/>
<reference evidence="7" key="1">
    <citation type="journal article" date="2016" name="Insect Biochem. Mol. Biol.">
        <title>Multifaceted biological insights from a draft genome sequence of the tobacco hornworm moth, Manduca sexta.</title>
        <authorList>
            <person name="Kanost M.R."/>
            <person name="Arrese E.L."/>
            <person name="Cao X."/>
            <person name="Chen Y.R."/>
            <person name="Chellapilla S."/>
            <person name="Goldsmith M.R."/>
            <person name="Grosse-Wilde E."/>
            <person name="Heckel D.G."/>
            <person name="Herndon N."/>
            <person name="Jiang H."/>
            <person name="Papanicolaou A."/>
            <person name="Qu J."/>
            <person name="Soulages J.L."/>
            <person name="Vogel H."/>
            <person name="Walters J."/>
            <person name="Waterhouse R.M."/>
            <person name="Ahn S.J."/>
            <person name="Almeida F.C."/>
            <person name="An C."/>
            <person name="Aqrawi P."/>
            <person name="Bretschneider A."/>
            <person name="Bryant W.B."/>
            <person name="Bucks S."/>
            <person name="Chao H."/>
            <person name="Chevignon G."/>
            <person name="Christen J.M."/>
            <person name="Clarke D.F."/>
            <person name="Dittmer N.T."/>
            <person name="Ferguson L.C.F."/>
            <person name="Garavelou S."/>
            <person name="Gordon K.H.J."/>
            <person name="Gunaratna R.T."/>
            <person name="Han Y."/>
            <person name="Hauser F."/>
            <person name="He Y."/>
            <person name="Heidel-Fischer H."/>
            <person name="Hirsh A."/>
            <person name="Hu Y."/>
            <person name="Jiang H."/>
            <person name="Kalra D."/>
            <person name="Klinner C."/>
            <person name="Konig C."/>
            <person name="Kovar C."/>
            <person name="Kroll A.R."/>
            <person name="Kuwar S.S."/>
            <person name="Lee S.L."/>
            <person name="Lehman R."/>
            <person name="Li K."/>
            <person name="Li Z."/>
            <person name="Liang H."/>
            <person name="Lovelace S."/>
            <person name="Lu Z."/>
            <person name="Mansfield J.H."/>
            <person name="McCulloch K.J."/>
            <person name="Mathew T."/>
            <person name="Morton B."/>
            <person name="Muzny D.M."/>
            <person name="Neunemann D."/>
            <person name="Ongeri F."/>
            <person name="Pauchet Y."/>
            <person name="Pu L.L."/>
            <person name="Pyrousis I."/>
            <person name="Rao X.J."/>
            <person name="Redding A."/>
            <person name="Roesel C."/>
            <person name="Sanchez-Gracia A."/>
            <person name="Schaack S."/>
            <person name="Shukla A."/>
            <person name="Tetreau G."/>
            <person name="Wang Y."/>
            <person name="Xiong G.H."/>
            <person name="Traut W."/>
            <person name="Walsh T.K."/>
            <person name="Worley K.C."/>
            <person name="Wu D."/>
            <person name="Wu W."/>
            <person name="Wu Y.Q."/>
            <person name="Zhang X."/>
            <person name="Zou Z."/>
            <person name="Zucker H."/>
            <person name="Briscoe A.D."/>
            <person name="Burmester T."/>
            <person name="Clem R.J."/>
            <person name="Feyereisen R."/>
            <person name="Grimmelikhuijzen C.J.P."/>
            <person name="Hamodrakas S.J."/>
            <person name="Hansson B.S."/>
            <person name="Huguet E."/>
            <person name="Jermiin L.S."/>
            <person name="Lan Q."/>
            <person name="Lehman H.K."/>
            <person name="Lorenzen M."/>
            <person name="Merzendorfer H."/>
            <person name="Michalopoulos I."/>
            <person name="Morton D.B."/>
            <person name="Muthukrishnan S."/>
            <person name="Oakeshott J.G."/>
            <person name="Palmer W."/>
            <person name="Park Y."/>
            <person name="Passarelli A.L."/>
            <person name="Rozas J."/>
            <person name="Schwartz L.M."/>
            <person name="Smith W."/>
            <person name="Southgate A."/>
            <person name="Vilcinskas A."/>
            <person name="Vogt R."/>
            <person name="Wang P."/>
            <person name="Werren J."/>
            <person name="Yu X.Q."/>
            <person name="Zhou J.J."/>
            <person name="Brown S.J."/>
            <person name="Scherer S.E."/>
            <person name="Richards S."/>
            <person name="Blissard G.W."/>
        </authorList>
    </citation>
    <scope>NUCLEOTIDE SEQUENCE</scope>
</reference>
<dbReference type="Pfam" id="PF00501">
    <property type="entry name" value="AMP-binding"/>
    <property type="match status" value="1"/>
</dbReference>
<accession>A0A922CS37</accession>
<dbReference type="Pfam" id="PF13193">
    <property type="entry name" value="AMP-binding_C"/>
    <property type="match status" value="1"/>
</dbReference>
<comment type="caution">
    <text evidence="7">The sequence shown here is derived from an EMBL/GenBank/DDBJ whole genome shotgun (WGS) entry which is preliminary data.</text>
</comment>
<comment type="similarity">
    <text evidence="2">Belongs to the ATP-dependent AMP-binding enzyme family.</text>
</comment>
<organism evidence="7 8">
    <name type="scientific">Manduca sexta</name>
    <name type="common">Tobacco hawkmoth</name>
    <name type="synonym">Tobacco hornworm</name>
    <dbReference type="NCBI Taxonomy" id="7130"/>
    <lineage>
        <taxon>Eukaryota</taxon>
        <taxon>Metazoa</taxon>
        <taxon>Ecdysozoa</taxon>
        <taxon>Arthropoda</taxon>
        <taxon>Hexapoda</taxon>
        <taxon>Insecta</taxon>
        <taxon>Pterygota</taxon>
        <taxon>Neoptera</taxon>
        <taxon>Endopterygota</taxon>
        <taxon>Lepidoptera</taxon>
        <taxon>Glossata</taxon>
        <taxon>Ditrysia</taxon>
        <taxon>Bombycoidea</taxon>
        <taxon>Sphingidae</taxon>
        <taxon>Sphinginae</taxon>
        <taxon>Sphingini</taxon>
        <taxon>Manduca</taxon>
    </lineage>
</organism>
<keyword evidence="8" id="KW-1185">Reference proteome</keyword>
<evidence type="ECO:0000256" key="4">
    <source>
        <dbReference type="ARBA" id="ARBA00023140"/>
    </source>
</evidence>